<dbReference type="Gene3D" id="3.40.50.1820">
    <property type="entry name" value="alpha/beta hydrolase"/>
    <property type="match status" value="1"/>
</dbReference>
<evidence type="ECO:0000313" key="4">
    <source>
        <dbReference type="EMBL" id="OFC71497.1"/>
    </source>
</evidence>
<keyword evidence="1" id="KW-0378">Hydrolase</keyword>
<dbReference type="Proteomes" id="UP000175691">
    <property type="component" value="Unassembled WGS sequence"/>
</dbReference>
<dbReference type="InterPro" id="IPR029058">
    <property type="entry name" value="AB_hydrolase_fold"/>
</dbReference>
<evidence type="ECO:0000256" key="2">
    <source>
        <dbReference type="SAM" id="SignalP"/>
    </source>
</evidence>
<dbReference type="GO" id="GO:0006508">
    <property type="term" value="P:proteolysis"/>
    <property type="evidence" value="ECO:0007669"/>
    <property type="project" value="InterPro"/>
</dbReference>
<dbReference type="GO" id="GO:0004252">
    <property type="term" value="F:serine-type endopeptidase activity"/>
    <property type="evidence" value="ECO:0007669"/>
    <property type="project" value="InterPro"/>
</dbReference>
<sequence length="654" mass="74362">MLRKITFTLVCLIGVATPIEASQPAPVSAYSRLPAVESVKLSPSGNKVAYIQNVTLDSGEALSLLSVFDFTTADLKILLKSDNEDVRINWYRWINEDKIATSAGFAGNRRYGMSKTKVSETRLMAINVDGSGEPELVIEPRRDLENVHSQYADRVISWLPDDPEHILMEVDYDSHTEPSVFKVNVNTKKRERIERGKRKIRHWVADQQGNVRIGERLNYKDGEVIIYARQAGSEKFFALFEYNVMTDPDIIILGFGKDPNILYYKAYLDGFLALYKMRLNDQKSEVVLTVNNVDVDGGLVYSPTTREAIGVGFSQQPRGVYYWDETDAPFRDGLAAVMPDASTSIVSYNDNDRRYVLYVESENSPGVYYIGDRDRKSLSPFTGQYPELADITIPKNETITYKARDGVTIEGFLTLPVDYDGEKLPTVIFPHGGPGVRDYDGFDYWTAALVNEGYAVLRPNFRGSSGYGLDFANAADKRWGLEMQDDITDGTRWLIEKGIADPERICMVGASYGGYASAMALVKEPELYQCGVIFAGVMDLKRLVQHYRKFINSRLVKDQIGDDYDDLEQRSPYYRINEIKAPMLLIHGESDRVVDVSQSQEMFYEMEDENKPVEYVELENGTHYLTIQRNRNKLFETMTRFLREHLLDEKKPAQ</sequence>
<feature type="signal peptide" evidence="2">
    <location>
        <begin position="1"/>
        <end position="21"/>
    </location>
</feature>
<proteinExistence type="predicted"/>
<evidence type="ECO:0000256" key="1">
    <source>
        <dbReference type="ARBA" id="ARBA00022801"/>
    </source>
</evidence>
<evidence type="ECO:0000259" key="3">
    <source>
        <dbReference type="Pfam" id="PF00326"/>
    </source>
</evidence>
<dbReference type="EMBL" id="MDHN01000013">
    <property type="protein sequence ID" value="OFC71497.1"/>
    <property type="molecule type" value="Genomic_DNA"/>
</dbReference>
<feature type="domain" description="Peptidase S9 prolyl oligopeptidase catalytic" evidence="3">
    <location>
        <begin position="442"/>
        <end position="646"/>
    </location>
</feature>
<reference evidence="4 5" key="1">
    <citation type="submission" date="2016-08" db="EMBL/GenBank/DDBJ databases">
        <authorList>
            <person name="Seilhamer J.J."/>
        </authorList>
    </citation>
    <scope>NUCLEOTIDE SEQUENCE [LARGE SCALE GENOMIC DNA]</scope>
    <source>
        <strain evidence="4 5">KCTC 42603</strain>
    </source>
</reference>
<dbReference type="STRING" id="1656094.BFC18_07105"/>
<dbReference type="OrthoDB" id="4269629at2"/>
<keyword evidence="5" id="KW-1185">Reference proteome</keyword>
<protein>
    <recommendedName>
        <fullName evidence="3">Peptidase S9 prolyl oligopeptidase catalytic domain-containing protein</fullName>
    </recommendedName>
</protein>
<dbReference type="Pfam" id="PF00326">
    <property type="entry name" value="Peptidase_S9"/>
    <property type="match status" value="1"/>
</dbReference>
<dbReference type="PANTHER" id="PTHR42776">
    <property type="entry name" value="SERINE PEPTIDASE S9 FAMILY MEMBER"/>
    <property type="match status" value="1"/>
</dbReference>
<dbReference type="SUPFAM" id="SSF53474">
    <property type="entry name" value="alpha/beta-Hydrolases"/>
    <property type="match status" value="1"/>
</dbReference>
<dbReference type="PANTHER" id="PTHR42776:SF27">
    <property type="entry name" value="DIPEPTIDYL PEPTIDASE FAMILY MEMBER 6"/>
    <property type="match status" value="1"/>
</dbReference>
<dbReference type="InterPro" id="IPR002470">
    <property type="entry name" value="Peptidase_S9A"/>
</dbReference>
<organism evidence="4 5">
    <name type="scientific">Alteromonas confluentis</name>
    <dbReference type="NCBI Taxonomy" id="1656094"/>
    <lineage>
        <taxon>Bacteria</taxon>
        <taxon>Pseudomonadati</taxon>
        <taxon>Pseudomonadota</taxon>
        <taxon>Gammaproteobacteria</taxon>
        <taxon>Alteromonadales</taxon>
        <taxon>Alteromonadaceae</taxon>
        <taxon>Alteromonas/Salinimonas group</taxon>
        <taxon>Alteromonas</taxon>
    </lineage>
</organism>
<comment type="caution">
    <text evidence="4">The sequence shown here is derived from an EMBL/GenBank/DDBJ whole genome shotgun (WGS) entry which is preliminary data.</text>
</comment>
<dbReference type="AlphaFoldDB" id="A0A1E7ZDB3"/>
<feature type="chain" id="PRO_5009209795" description="Peptidase S9 prolyl oligopeptidase catalytic domain-containing protein" evidence="2">
    <location>
        <begin position="22"/>
        <end position="654"/>
    </location>
</feature>
<accession>A0A1E7ZDB3</accession>
<evidence type="ECO:0000313" key="5">
    <source>
        <dbReference type="Proteomes" id="UP000175691"/>
    </source>
</evidence>
<dbReference type="PRINTS" id="PR00862">
    <property type="entry name" value="PROLIGOPTASE"/>
</dbReference>
<name>A0A1E7ZDB3_9ALTE</name>
<keyword evidence="2" id="KW-0732">Signal</keyword>
<dbReference type="RefSeq" id="WP_070124323.1">
    <property type="nucleotide sequence ID" value="NZ_MDHN01000013.1"/>
</dbReference>
<gene>
    <name evidence="4" type="ORF">BFC18_07105</name>
</gene>
<dbReference type="SUPFAM" id="SSF82171">
    <property type="entry name" value="DPP6 N-terminal domain-like"/>
    <property type="match status" value="1"/>
</dbReference>
<dbReference type="InterPro" id="IPR001375">
    <property type="entry name" value="Peptidase_S9_cat"/>
</dbReference>